<dbReference type="PANTHER" id="PTHR48081:SF8">
    <property type="entry name" value="ALPHA_BETA HYDROLASE FOLD-3 DOMAIN-CONTAINING PROTEIN-RELATED"/>
    <property type="match status" value="1"/>
</dbReference>
<gene>
    <name evidence="3" type="ORF">GCM10011578_048950</name>
</gene>
<dbReference type="Gene3D" id="3.40.50.1820">
    <property type="entry name" value="alpha/beta hydrolase"/>
    <property type="match status" value="1"/>
</dbReference>
<sequence>MSKKSSAQGRRCQTPGMSFFTVPLVADSVARAFCALSNLAPRPRREFAELAMDTSVVTAPTRHGGVKCTVYRSPHNAAPRPPVYVNVHGGGFAIRYPEQDDPWCRYLAKYAGVVVVNVDYDTAPRHRFPIPAEQVYDVVAWAAEEERDWDGSRLCVGGQSAGGSLTAAAARLALENKGPEIALQVLHYPVLDLVTSPRDKPAPAGKTGVPLWMSEAWDSCYVRDPAQRRDRLASPVFEDNADDIQGIAPALVVTAERDRLRAEGALYARKLDAAGSLTEYREVLGVAHGYDIRNESAEVTQQIYEFITGHVARAVRTG</sequence>
<dbReference type="InterPro" id="IPR013094">
    <property type="entry name" value="AB_hydrolase_3"/>
</dbReference>
<organism evidence="3 4">
    <name type="scientific">Streptomyces fuscichromogenes</name>
    <dbReference type="NCBI Taxonomy" id="1324013"/>
    <lineage>
        <taxon>Bacteria</taxon>
        <taxon>Bacillati</taxon>
        <taxon>Actinomycetota</taxon>
        <taxon>Actinomycetes</taxon>
        <taxon>Kitasatosporales</taxon>
        <taxon>Streptomycetaceae</taxon>
        <taxon>Streptomyces</taxon>
    </lineage>
</organism>
<dbReference type="AlphaFoldDB" id="A0A917XFF6"/>
<accession>A0A917XFF6</accession>
<name>A0A917XFF6_9ACTN</name>
<dbReference type="EMBL" id="BMML01000011">
    <property type="protein sequence ID" value="GGN19211.1"/>
    <property type="molecule type" value="Genomic_DNA"/>
</dbReference>
<evidence type="ECO:0000259" key="2">
    <source>
        <dbReference type="Pfam" id="PF07859"/>
    </source>
</evidence>
<dbReference type="Proteomes" id="UP000653411">
    <property type="component" value="Unassembled WGS sequence"/>
</dbReference>
<reference evidence="3" key="2">
    <citation type="submission" date="2020-09" db="EMBL/GenBank/DDBJ databases">
        <authorList>
            <person name="Sun Q."/>
            <person name="Zhou Y."/>
        </authorList>
    </citation>
    <scope>NUCLEOTIDE SEQUENCE</scope>
    <source>
        <strain evidence="3">CGMCC 4.7110</strain>
    </source>
</reference>
<dbReference type="GO" id="GO:0016787">
    <property type="term" value="F:hydrolase activity"/>
    <property type="evidence" value="ECO:0007669"/>
    <property type="project" value="UniProtKB-KW"/>
</dbReference>
<dbReference type="Pfam" id="PF07859">
    <property type="entry name" value="Abhydrolase_3"/>
    <property type="match status" value="1"/>
</dbReference>
<dbReference type="SUPFAM" id="SSF53474">
    <property type="entry name" value="alpha/beta-Hydrolases"/>
    <property type="match status" value="1"/>
</dbReference>
<evidence type="ECO:0000313" key="4">
    <source>
        <dbReference type="Proteomes" id="UP000653411"/>
    </source>
</evidence>
<keyword evidence="1" id="KW-0378">Hydrolase</keyword>
<comment type="caution">
    <text evidence="3">The sequence shown here is derived from an EMBL/GenBank/DDBJ whole genome shotgun (WGS) entry which is preliminary data.</text>
</comment>
<dbReference type="InterPro" id="IPR029058">
    <property type="entry name" value="AB_hydrolase_fold"/>
</dbReference>
<proteinExistence type="predicted"/>
<dbReference type="PANTHER" id="PTHR48081">
    <property type="entry name" value="AB HYDROLASE SUPERFAMILY PROTEIN C4A8.06C"/>
    <property type="match status" value="1"/>
</dbReference>
<keyword evidence="4" id="KW-1185">Reference proteome</keyword>
<dbReference type="InterPro" id="IPR050300">
    <property type="entry name" value="GDXG_lipolytic_enzyme"/>
</dbReference>
<reference evidence="3" key="1">
    <citation type="journal article" date="2014" name="Int. J. Syst. Evol. Microbiol.">
        <title>Complete genome sequence of Corynebacterium casei LMG S-19264T (=DSM 44701T), isolated from a smear-ripened cheese.</title>
        <authorList>
            <consortium name="US DOE Joint Genome Institute (JGI-PGF)"/>
            <person name="Walter F."/>
            <person name="Albersmeier A."/>
            <person name="Kalinowski J."/>
            <person name="Ruckert C."/>
        </authorList>
    </citation>
    <scope>NUCLEOTIDE SEQUENCE</scope>
    <source>
        <strain evidence="3">CGMCC 4.7110</strain>
    </source>
</reference>
<evidence type="ECO:0000313" key="3">
    <source>
        <dbReference type="EMBL" id="GGN19211.1"/>
    </source>
</evidence>
<protein>
    <submittedName>
        <fullName evidence="3">Carboxylesterase</fullName>
    </submittedName>
</protein>
<evidence type="ECO:0000256" key="1">
    <source>
        <dbReference type="ARBA" id="ARBA00022801"/>
    </source>
</evidence>
<feature type="domain" description="Alpha/beta hydrolase fold-3" evidence="2">
    <location>
        <begin position="85"/>
        <end position="290"/>
    </location>
</feature>